<accession>A0A1J1J517</accession>
<reference evidence="1 2" key="1">
    <citation type="submission" date="2015-04" db="EMBL/GenBank/DDBJ databases">
        <authorList>
            <person name="Syromyatnikov M.Y."/>
            <person name="Popov V.N."/>
        </authorList>
    </citation>
    <scope>NUCLEOTIDE SEQUENCE [LARGE SCALE GENOMIC DNA]</scope>
</reference>
<evidence type="ECO:0000313" key="1">
    <source>
        <dbReference type="EMBL" id="CRL07501.1"/>
    </source>
</evidence>
<keyword evidence="2" id="KW-1185">Reference proteome</keyword>
<dbReference type="OrthoDB" id="102364at2759"/>
<protein>
    <submittedName>
        <fullName evidence="1">CLUMA_CG020467, isoform A</fullName>
    </submittedName>
</protein>
<sequence length="328" mass="37748">MDQVSRYYGCDDRKMNKSYKKFTVSFTISADGSILTPHCLFPKLHKKSDMNPNIFVTHSNTGMWSEAIFDEFIEEIIMKRPATRLNSEPVLLIIDSFGCHIHVIPPKLPNICQPLNVSHINSFHEMYFNLYNEYLAEASLSSIEVENCLKRLSAIKSPSHEMASNWVWEWTQQISAEIIKECFEMCGIGLGKIDHNSLSQPLKELFEIDGVDWEVNYSDLVTKNEMESVDDLFCPENSTATFYRCFHYAAKIEIDFDSWFDNIIGNVISFCCEEWSDVFSLPDWDEMKTGKIVTGAEIYAISKMANKNIVVKSFDSSNYINSEKRFKG</sequence>
<dbReference type="AlphaFoldDB" id="A0A1J1J517"/>
<proteinExistence type="predicted"/>
<name>A0A1J1J517_9DIPT</name>
<evidence type="ECO:0000313" key="2">
    <source>
        <dbReference type="Proteomes" id="UP000183832"/>
    </source>
</evidence>
<organism evidence="1 2">
    <name type="scientific">Clunio marinus</name>
    <dbReference type="NCBI Taxonomy" id="568069"/>
    <lineage>
        <taxon>Eukaryota</taxon>
        <taxon>Metazoa</taxon>
        <taxon>Ecdysozoa</taxon>
        <taxon>Arthropoda</taxon>
        <taxon>Hexapoda</taxon>
        <taxon>Insecta</taxon>
        <taxon>Pterygota</taxon>
        <taxon>Neoptera</taxon>
        <taxon>Endopterygota</taxon>
        <taxon>Diptera</taxon>
        <taxon>Nematocera</taxon>
        <taxon>Chironomoidea</taxon>
        <taxon>Chironomidae</taxon>
        <taxon>Clunio</taxon>
    </lineage>
</organism>
<dbReference type="Proteomes" id="UP000183832">
    <property type="component" value="Unassembled WGS sequence"/>
</dbReference>
<dbReference type="EMBL" id="CVRI01000072">
    <property type="protein sequence ID" value="CRL07501.1"/>
    <property type="molecule type" value="Genomic_DNA"/>
</dbReference>
<gene>
    <name evidence="1" type="ORF">CLUMA_CG020467</name>
</gene>